<dbReference type="Proteomes" id="UP000198324">
    <property type="component" value="Unassembled WGS sequence"/>
</dbReference>
<protein>
    <submittedName>
        <fullName evidence="1">Uncharacterized protein</fullName>
    </submittedName>
</protein>
<evidence type="ECO:0000313" key="2">
    <source>
        <dbReference type="Proteomes" id="UP000198324"/>
    </source>
</evidence>
<dbReference type="RefSeq" id="WP_143337297.1">
    <property type="nucleotide sequence ID" value="NZ_FZOC01000001.1"/>
</dbReference>
<name>A0A238YBI8_9BACT</name>
<sequence>MTQSPKTAESESPAEAISRCEAEMAAFAVERDACVAKCRELLAAEDPAKGVFHAAEIFRLQQDKLRLEVEMEFRRKKINRIRLGISEDDVTRAGGLAF</sequence>
<organism evidence="1 2">
    <name type="scientific">Humidesulfovibrio mexicanus</name>
    <dbReference type="NCBI Taxonomy" id="147047"/>
    <lineage>
        <taxon>Bacteria</taxon>
        <taxon>Pseudomonadati</taxon>
        <taxon>Thermodesulfobacteriota</taxon>
        <taxon>Desulfovibrionia</taxon>
        <taxon>Desulfovibrionales</taxon>
        <taxon>Desulfovibrionaceae</taxon>
        <taxon>Humidesulfovibrio</taxon>
    </lineage>
</organism>
<dbReference type="EMBL" id="FZOC01000001">
    <property type="protein sequence ID" value="SNR68332.1"/>
    <property type="molecule type" value="Genomic_DNA"/>
</dbReference>
<gene>
    <name evidence="1" type="ORF">SAMN04488503_0841</name>
</gene>
<accession>A0A238YBI8</accession>
<evidence type="ECO:0000313" key="1">
    <source>
        <dbReference type="EMBL" id="SNR68332.1"/>
    </source>
</evidence>
<reference evidence="1 2" key="1">
    <citation type="submission" date="2017-06" db="EMBL/GenBank/DDBJ databases">
        <authorList>
            <person name="Kim H.J."/>
            <person name="Triplett B.A."/>
        </authorList>
    </citation>
    <scope>NUCLEOTIDE SEQUENCE [LARGE SCALE GENOMIC DNA]</scope>
    <source>
        <strain evidence="1 2">DSM 13116</strain>
    </source>
</reference>
<keyword evidence="2" id="KW-1185">Reference proteome</keyword>
<dbReference type="AlphaFoldDB" id="A0A238YBI8"/>
<dbReference type="OrthoDB" id="5459991at2"/>
<proteinExistence type="predicted"/>